<dbReference type="InterPro" id="IPR053279">
    <property type="entry name" value="EMC_subunit"/>
</dbReference>
<keyword evidence="5 6" id="KW-0472">Membrane</keyword>
<comment type="caution">
    <text evidence="7">The sequence shown here is derived from an EMBL/GenBank/DDBJ whole genome shotgun (WGS) entry which is preliminary data.</text>
</comment>
<dbReference type="Proteomes" id="UP000006968">
    <property type="component" value="Chromosome IX"/>
</dbReference>
<dbReference type="HOGENOM" id="CLU_132206_1_0_1"/>
<dbReference type="EMBL" id="ALIE01000105">
    <property type="protein sequence ID" value="EJS43305.1"/>
    <property type="molecule type" value="Genomic_DNA"/>
</dbReference>
<keyword evidence="3 6" id="KW-0812">Transmembrane</keyword>
<dbReference type="PANTHER" id="PTHR28144:SF1">
    <property type="entry name" value="ER MEMBRANE PROTEIN COMPLEX SUBUNIT 5"/>
    <property type="match status" value="1"/>
</dbReference>
<keyword evidence="4 6" id="KW-1133">Transmembrane helix</keyword>
<reference evidence="7 8" key="1">
    <citation type="journal article" date="2013" name="BMC Genomics">
        <title>High quality de novo sequencing and assembly of the Saccharomyces arboricolus genome.</title>
        <authorList>
            <person name="Liti G."/>
            <person name="Nguyen Ba A.N."/>
            <person name="Blythe M."/>
            <person name="Mueller C.A."/>
            <person name="Bergstroem A."/>
            <person name="Cubillos F.A."/>
            <person name="Dafhnis-Calas F."/>
            <person name="Khoshraftar S."/>
            <person name="Malla S."/>
            <person name="Mehta N."/>
            <person name="Siow C.C."/>
            <person name="Warringer J."/>
            <person name="Moses A.M."/>
            <person name="Louis E.J."/>
            <person name="Nieduszynski C.A."/>
        </authorList>
    </citation>
    <scope>NUCLEOTIDE SEQUENCE [LARGE SCALE GENOMIC DNA]</scope>
    <source>
        <strain evidence="8">H-6 / AS 2.3317 / CBS 10644</strain>
    </source>
</reference>
<name>J8PMF8_SACAR</name>
<accession>J8PMF8</accession>
<dbReference type="GO" id="GO:0034975">
    <property type="term" value="P:protein folding in endoplasmic reticulum"/>
    <property type="evidence" value="ECO:0007669"/>
    <property type="project" value="TreeGrafter"/>
</dbReference>
<evidence type="ECO:0000256" key="6">
    <source>
        <dbReference type="SAM" id="Phobius"/>
    </source>
</evidence>
<dbReference type="InterPro" id="IPR018937">
    <property type="entry name" value="MMgT"/>
</dbReference>
<evidence type="ECO:0000313" key="7">
    <source>
        <dbReference type="EMBL" id="EJS43305.1"/>
    </source>
</evidence>
<dbReference type="OrthoDB" id="44756at2759"/>
<keyword evidence="8" id="KW-1185">Reference proteome</keyword>
<dbReference type="Pfam" id="PF10270">
    <property type="entry name" value="MMgT"/>
    <property type="match status" value="1"/>
</dbReference>
<dbReference type="GO" id="GO:0072546">
    <property type="term" value="C:EMC complex"/>
    <property type="evidence" value="ECO:0007669"/>
    <property type="project" value="TreeGrafter"/>
</dbReference>
<evidence type="ECO:0000256" key="1">
    <source>
        <dbReference type="ARBA" id="ARBA00004127"/>
    </source>
</evidence>
<organism evidence="7 8">
    <name type="scientific">Saccharomyces arboricola (strain H-6 / AS 2.3317 / CBS 10644)</name>
    <name type="common">Yeast</name>
    <dbReference type="NCBI Taxonomy" id="1160507"/>
    <lineage>
        <taxon>Eukaryota</taxon>
        <taxon>Fungi</taxon>
        <taxon>Dikarya</taxon>
        <taxon>Ascomycota</taxon>
        <taxon>Saccharomycotina</taxon>
        <taxon>Saccharomycetes</taxon>
        <taxon>Saccharomycetales</taxon>
        <taxon>Saccharomycetaceae</taxon>
        <taxon>Saccharomyces</taxon>
    </lineage>
</organism>
<evidence type="ECO:0000313" key="8">
    <source>
        <dbReference type="Proteomes" id="UP000006968"/>
    </source>
</evidence>
<proteinExistence type="inferred from homology"/>
<feature type="transmembrane region" description="Helical" evidence="6">
    <location>
        <begin position="53"/>
        <end position="70"/>
    </location>
</feature>
<evidence type="ECO:0000256" key="2">
    <source>
        <dbReference type="ARBA" id="ARBA00006109"/>
    </source>
</evidence>
<comment type="similarity">
    <text evidence="2">Belongs to the membrane magnesium transporter (TC 1.A.67) family.</text>
</comment>
<comment type="subcellular location">
    <subcellularLocation>
        <location evidence="1">Endomembrane system</location>
        <topology evidence="1">Multi-pass membrane protein</topology>
    </subcellularLocation>
</comment>
<dbReference type="AlphaFoldDB" id="J8PMF8"/>
<evidence type="ECO:0000256" key="3">
    <source>
        <dbReference type="ARBA" id="ARBA00022692"/>
    </source>
</evidence>
<evidence type="ECO:0000256" key="4">
    <source>
        <dbReference type="ARBA" id="ARBA00022989"/>
    </source>
</evidence>
<evidence type="ECO:0000256" key="5">
    <source>
        <dbReference type="ARBA" id="ARBA00023136"/>
    </source>
</evidence>
<sequence>MSLTSKLFYAVSALVLFHSGFSSYEFHHLLKLNPPHNAQSASVITDLPKDIKYEVYVGLLLFILGVFTSFEKLQYLPIENNDGMIISQGNYLKEIALNKATNVNNLVGSNPNGEVIFSPSFVDVHAKRKITREWASNNEKKEK</sequence>
<protein>
    <submittedName>
        <fullName evidence="7">Kre27p</fullName>
    </submittedName>
</protein>
<gene>
    <name evidence="7" type="ORF">SU7_1641</name>
</gene>
<dbReference type="PANTHER" id="PTHR28144">
    <property type="entry name" value="ER MEMBRANE PROTEIN COMPLEX SUBUNIT 5"/>
    <property type="match status" value="1"/>
</dbReference>